<accession>A0A3R7GXX6</accession>
<dbReference type="Proteomes" id="UP000283709">
    <property type="component" value="Unassembled WGS sequence"/>
</dbReference>
<evidence type="ECO:0000313" key="3">
    <source>
        <dbReference type="Proteomes" id="UP000283709"/>
    </source>
</evidence>
<reference evidence="2 3" key="1">
    <citation type="submission" date="2016-07" db="EMBL/GenBank/DDBJ databases">
        <title>Genome analysis of Burkholderia fungorum ES3-20.</title>
        <authorList>
            <person name="Xu D."/>
            <person name="Yao R."/>
            <person name="Zheng S."/>
        </authorList>
    </citation>
    <scope>NUCLEOTIDE SEQUENCE [LARGE SCALE GENOMIC DNA]</scope>
    <source>
        <strain evidence="2 3">ES3-20</strain>
    </source>
</reference>
<dbReference type="EMBL" id="MCAS01000001">
    <property type="protein sequence ID" value="RKF50825.1"/>
    <property type="molecule type" value="Genomic_DNA"/>
</dbReference>
<protein>
    <submittedName>
        <fullName evidence="2">Uncharacterized protein</fullName>
    </submittedName>
</protein>
<proteinExistence type="predicted"/>
<organism evidence="2 3">
    <name type="scientific">Paraburkholderia fungorum</name>
    <dbReference type="NCBI Taxonomy" id="134537"/>
    <lineage>
        <taxon>Bacteria</taxon>
        <taxon>Pseudomonadati</taxon>
        <taxon>Pseudomonadota</taxon>
        <taxon>Betaproteobacteria</taxon>
        <taxon>Burkholderiales</taxon>
        <taxon>Burkholderiaceae</taxon>
        <taxon>Paraburkholderia</taxon>
    </lineage>
</organism>
<sequence length="98" mass="10169">MDRFSYMGTAPSPGADARTTGGTKRSSKNIGAVASDIYPGGQSSATRADASATGNKSRSLDIINAVAPGIYPGDQYSTTNDASAIYTPAWKVDPYPVY</sequence>
<gene>
    <name evidence="2" type="ORF">BCY88_01215</name>
</gene>
<name>A0A3R7GXX6_9BURK</name>
<feature type="compositionally biased region" description="Polar residues" evidence="1">
    <location>
        <begin position="41"/>
        <end position="56"/>
    </location>
</feature>
<evidence type="ECO:0000313" key="2">
    <source>
        <dbReference type="EMBL" id="RKF50825.1"/>
    </source>
</evidence>
<evidence type="ECO:0000256" key="1">
    <source>
        <dbReference type="SAM" id="MobiDB-lite"/>
    </source>
</evidence>
<comment type="caution">
    <text evidence="2">The sequence shown here is derived from an EMBL/GenBank/DDBJ whole genome shotgun (WGS) entry which is preliminary data.</text>
</comment>
<feature type="region of interest" description="Disordered" evidence="1">
    <location>
        <begin position="1"/>
        <end position="56"/>
    </location>
</feature>
<dbReference type="AlphaFoldDB" id="A0A3R7GXX6"/>